<feature type="chain" id="PRO_5008103817" evidence="2">
    <location>
        <begin position="36"/>
        <end position="213"/>
    </location>
</feature>
<protein>
    <submittedName>
        <fullName evidence="3">Uncharacterized protein</fullName>
    </submittedName>
</protein>
<dbReference type="AlphaFoldDB" id="A0A179HR62"/>
<accession>A0A179HR62</accession>
<dbReference type="EMBL" id="LSBI01000003">
    <property type="protein sequence ID" value="OAQ92514.1"/>
    <property type="molecule type" value="Genomic_DNA"/>
</dbReference>
<name>A0A179HR62_PURLI</name>
<feature type="compositionally biased region" description="Basic and acidic residues" evidence="1">
    <location>
        <begin position="56"/>
        <end position="72"/>
    </location>
</feature>
<feature type="region of interest" description="Disordered" evidence="1">
    <location>
        <begin position="52"/>
        <end position="72"/>
    </location>
</feature>
<evidence type="ECO:0000256" key="1">
    <source>
        <dbReference type="SAM" id="MobiDB-lite"/>
    </source>
</evidence>
<evidence type="ECO:0000313" key="4">
    <source>
        <dbReference type="Proteomes" id="UP000078340"/>
    </source>
</evidence>
<keyword evidence="2" id="KW-0732">Signal</keyword>
<feature type="compositionally biased region" description="Basic and acidic residues" evidence="1">
    <location>
        <begin position="187"/>
        <end position="200"/>
    </location>
</feature>
<dbReference type="Proteomes" id="UP000078340">
    <property type="component" value="Unassembled WGS sequence"/>
</dbReference>
<feature type="region of interest" description="Disordered" evidence="1">
    <location>
        <begin position="185"/>
        <end position="213"/>
    </location>
</feature>
<proteinExistence type="predicted"/>
<organism evidence="3 4">
    <name type="scientific">Purpureocillium lilacinum</name>
    <name type="common">Paecilomyces lilacinus</name>
    <dbReference type="NCBI Taxonomy" id="33203"/>
    <lineage>
        <taxon>Eukaryota</taxon>
        <taxon>Fungi</taxon>
        <taxon>Dikarya</taxon>
        <taxon>Ascomycota</taxon>
        <taxon>Pezizomycotina</taxon>
        <taxon>Sordariomycetes</taxon>
        <taxon>Hypocreomycetidae</taxon>
        <taxon>Hypocreales</taxon>
        <taxon>Ophiocordycipitaceae</taxon>
        <taxon>Purpureocillium</taxon>
    </lineage>
</organism>
<sequence>MRTHVSGRRRGGNGVENLWWCVLTAALVRASGCRGTTRVPLGERDLSSTYSALVPGRERDRPAGRQAGRKDRQTRVVTCSAGSGLVGHLSWNPGGRCCLNFHSYSPIRSILLIFNPVFLACAKLQRANCQGKTRPDLPPRSCLDASIIVDSDTFLVEQGCFAPCVARPPPLVGAGRSAGLLGWGHHRGGEERRDENRRTTCEGGMSYRAARRP</sequence>
<gene>
    <name evidence="3" type="ORF">VFPFJ_04255</name>
</gene>
<comment type="caution">
    <text evidence="3">The sequence shown here is derived from an EMBL/GenBank/DDBJ whole genome shotgun (WGS) entry which is preliminary data.</text>
</comment>
<evidence type="ECO:0000256" key="2">
    <source>
        <dbReference type="SAM" id="SignalP"/>
    </source>
</evidence>
<reference evidence="3 4" key="1">
    <citation type="submission" date="2016-02" db="EMBL/GenBank/DDBJ databases">
        <title>Biosynthesis of antibiotic leucinostatins and their inhibition on Phytophthora in bio-control Purpureocillium lilacinum.</title>
        <authorList>
            <person name="Wang G."/>
            <person name="Liu Z."/>
            <person name="Lin R."/>
            <person name="Li E."/>
            <person name="Mao Z."/>
            <person name="Ling J."/>
            <person name="Yin W."/>
            <person name="Xie B."/>
        </authorList>
    </citation>
    <scope>NUCLEOTIDE SEQUENCE [LARGE SCALE GENOMIC DNA]</scope>
    <source>
        <strain evidence="3">PLFJ-1</strain>
    </source>
</reference>
<evidence type="ECO:0000313" key="3">
    <source>
        <dbReference type="EMBL" id="OAQ92514.1"/>
    </source>
</evidence>
<feature type="signal peptide" evidence="2">
    <location>
        <begin position="1"/>
        <end position="35"/>
    </location>
</feature>